<dbReference type="AlphaFoldDB" id="A0A8E6B4M5"/>
<gene>
    <name evidence="1" type="ORF">KIH39_25075</name>
</gene>
<proteinExistence type="predicted"/>
<dbReference type="EMBL" id="CP074694">
    <property type="protein sequence ID" value="QVL32070.1"/>
    <property type="molecule type" value="Genomic_DNA"/>
</dbReference>
<sequence length="153" mass="17744">MDGIALRSSEIPEGFISQYHLGNRLHKSGSDLEYRFLAKDSRRLLPVRFQGQFQIAMWGNQDTKCFLPRTAWTWKQTLDEGGWNKIGYHPVIIPSSRVLANGIWYPTRQGVRGVIAFDKAQQPHVYVICRTPSRDYRVMTHTDRQPLLVDEEI</sequence>
<reference evidence="1" key="1">
    <citation type="submission" date="2021-05" db="EMBL/GenBank/DDBJ databases">
        <title>Complete genome sequence of the cellulolytic planctomycete Telmatocola sphagniphila SP2T and characterization of the first cellulase from planctomycetes.</title>
        <authorList>
            <person name="Rakitin A.L."/>
            <person name="Beletsky A.V."/>
            <person name="Naumoff D.G."/>
            <person name="Kulichevskaya I.S."/>
            <person name="Mardanov A.V."/>
            <person name="Ravin N.V."/>
            <person name="Dedysh S.N."/>
        </authorList>
    </citation>
    <scope>NUCLEOTIDE SEQUENCE</scope>
    <source>
        <strain evidence="1">SP2T</strain>
    </source>
</reference>
<name>A0A8E6B4M5_9BACT</name>
<dbReference type="KEGG" id="tsph:KIH39_25075"/>
<accession>A0A8E6B4M5</accession>
<evidence type="ECO:0000313" key="1">
    <source>
        <dbReference type="EMBL" id="QVL32070.1"/>
    </source>
</evidence>
<evidence type="ECO:0000313" key="2">
    <source>
        <dbReference type="Proteomes" id="UP000676194"/>
    </source>
</evidence>
<keyword evidence="2" id="KW-1185">Reference proteome</keyword>
<dbReference type="Proteomes" id="UP000676194">
    <property type="component" value="Chromosome"/>
</dbReference>
<dbReference type="RefSeq" id="WP_213496679.1">
    <property type="nucleotide sequence ID" value="NZ_CP074694.1"/>
</dbReference>
<organism evidence="1 2">
    <name type="scientific">Telmatocola sphagniphila</name>
    <dbReference type="NCBI Taxonomy" id="1123043"/>
    <lineage>
        <taxon>Bacteria</taxon>
        <taxon>Pseudomonadati</taxon>
        <taxon>Planctomycetota</taxon>
        <taxon>Planctomycetia</taxon>
        <taxon>Gemmatales</taxon>
        <taxon>Gemmataceae</taxon>
    </lineage>
</organism>
<protein>
    <submittedName>
        <fullName evidence="1">Uncharacterized protein</fullName>
    </submittedName>
</protein>